<keyword evidence="3" id="KW-1185">Reference proteome</keyword>
<gene>
    <name evidence="2" type="ORF">SAMN04488529_101707</name>
</gene>
<name>A0A1H0N6T5_9CLOT</name>
<evidence type="ECO:0000256" key="1">
    <source>
        <dbReference type="SAM" id="MobiDB-lite"/>
    </source>
</evidence>
<sequence>MQITNIEELKARKYIEVDLPGWDIDDVFTCKLQRVNLLDLAAKGKIPNPLIGNVVELFQGKGPQPDSDDGLKTLNELSELFAEVTMVEPTFAEVNEAIGLTDAQKMVIYNFALKGVSAIEPFRSKSKSIGTSEHGKDVSKDTKPNNENKG</sequence>
<feature type="compositionally biased region" description="Basic and acidic residues" evidence="1">
    <location>
        <begin position="133"/>
        <end position="150"/>
    </location>
</feature>
<dbReference type="AlphaFoldDB" id="A0A1H0N6T5"/>
<reference evidence="2 3" key="1">
    <citation type="submission" date="2016-10" db="EMBL/GenBank/DDBJ databases">
        <authorList>
            <person name="de Groot N.N."/>
        </authorList>
    </citation>
    <scope>NUCLEOTIDE SEQUENCE [LARGE SCALE GENOMIC DNA]</scope>
    <source>
        <strain evidence="2 3">DSM 12272</strain>
    </source>
</reference>
<organism evidence="2 3">
    <name type="scientific">Clostridium gasigenes</name>
    <dbReference type="NCBI Taxonomy" id="94869"/>
    <lineage>
        <taxon>Bacteria</taxon>
        <taxon>Bacillati</taxon>
        <taxon>Bacillota</taxon>
        <taxon>Clostridia</taxon>
        <taxon>Eubacteriales</taxon>
        <taxon>Clostridiaceae</taxon>
        <taxon>Clostridium</taxon>
    </lineage>
</organism>
<dbReference type="OrthoDB" id="1907411at2"/>
<proteinExistence type="predicted"/>
<evidence type="ECO:0000313" key="2">
    <source>
        <dbReference type="EMBL" id="SDO88205.1"/>
    </source>
</evidence>
<evidence type="ECO:0000313" key="3">
    <source>
        <dbReference type="Proteomes" id="UP000198597"/>
    </source>
</evidence>
<dbReference type="STRING" id="94869.SAMN04488529_101707"/>
<protein>
    <recommendedName>
        <fullName evidence="4">Phage XkdN-like tail assembly chaperone protein, TAC</fullName>
    </recommendedName>
</protein>
<evidence type="ECO:0008006" key="4">
    <source>
        <dbReference type="Google" id="ProtNLM"/>
    </source>
</evidence>
<feature type="region of interest" description="Disordered" evidence="1">
    <location>
        <begin position="124"/>
        <end position="150"/>
    </location>
</feature>
<accession>A0A1H0N6T5</accession>
<dbReference type="RefSeq" id="WP_089965882.1">
    <property type="nucleotide sequence ID" value="NZ_FNJM01000001.1"/>
</dbReference>
<dbReference type="EMBL" id="FNJM01000001">
    <property type="protein sequence ID" value="SDO88205.1"/>
    <property type="molecule type" value="Genomic_DNA"/>
</dbReference>
<dbReference type="Proteomes" id="UP000198597">
    <property type="component" value="Unassembled WGS sequence"/>
</dbReference>